<feature type="transmembrane region" description="Helical" evidence="13">
    <location>
        <begin position="275"/>
        <end position="296"/>
    </location>
</feature>
<evidence type="ECO:0000256" key="3">
    <source>
        <dbReference type="ARBA" id="ARBA00008715"/>
    </source>
</evidence>
<dbReference type="EC" id="2.4.1.267" evidence="4"/>
<keyword evidence="8" id="KW-0256">Endoplasmic reticulum</keyword>
<keyword evidence="7 13" id="KW-0812">Transmembrane</keyword>
<keyword evidence="9 13" id="KW-1133">Transmembrane helix</keyword>
<dbReference type="UniPathway" id="UPA00378"/>
<keyword evidence="5" id="KW-0328">Glycosyltransferase</keyword>
<evidence type="ECO:0000256" key="8">
    <source>
        <dbReference type="ARBA" id="ARBA00022824"/>
    </source>
</evidence>
<evidence type="ECO:0000256" key="9">
    <source>
        <dbReference type="ARBA" id="ARBA00022989"/>
    </source>
</evidence>
<comment type="subcellular location">
    <subcellularLocation>
        <location evidence="1">Endoplasmic reticulum membrane</location>
        <topology evidence="1">Multi-pass membrane protein</topology>
    </subcellularLocation>
</comment>
<evidence type="ECO:0000256" key="2">
    <source>
        <dbReference type="ARBA" id="ARBA00004922"/>
    </source>
</evidence>
<dbReference type="EMBL" id="KZ454990">
    <property type="protein sequence ID" value="PKI83907.1"/>
    <property type="molecule type" value="Genomic_DNA"/>
</dbReference>
<comment type="pathway">
    <text evidence="2">Protein modification; protein glycosylation.</text>
</comment>
<evidence type="ECO:0000313" key="15">
    <source>
        <dbReference type="Proteomes" id="UP000232875"/>
    </source>
</evidence>
<evidence type="ECO:0000256" key="4">
    <source>
        <dbReference type="ARBA" id="ARBA00011937"/>
    </source>
</evidence>
<evidence type="ECO:0000313" key="14">
    <source>
        <dbReference type="EMBL" id="PKI83907.1"/>
    </source>
</evidence>
<feature type="transmembrane region" description="Helical" evidence="13">
    <location>
        <begin position="379"/>
        <end position="399"/>
    </location>
</feature>
<dbReference type="GO" id="GO:0005789">
    <property type="term" value="C:endoplasmic reticulum membrane"/>
    <property type="evidence" value="ECO:0007669"/>
    <property type="project" value="UniProtKB-SubCell"/>
</dbReference>
<dbReference type="Pfam" id="PF03155">
    <property type="entry name" value="Alg6_Alg8"/>
    <property type="match status" value="3"/>
</dbReference>
<evidence type="ECO:0000256" key="1">
    <source>
        <dbReference type="ARBA" id="ARBA00004477"/>
    </source>
</evidence>
<dbReference type="PANTHER" id="PTHR12413">
    <property type="entry name" value="DOLICHYL GLYCOSYLTRANSFERASE"/>
    <property type="match status" value="1"/>
</dbReference>
<feature type="transmembrane region" description="Helical" evidence="13">
    <location>
        <begin position="534"/>
        <end position="557"/>
    </location>
</feature>
<accession>A0A2N1JBI3</accession>
<feature type="transmembrane region" description="Helical" evidence="13">
    <location>
        <begin position="848"/>
        <end position="870"/>
    </location>
</feature>
<keyword evidence="10 13" id="KW-0472">Membrane</keyword>
<dbReference type="PANTHER" id="PTHR12413:SF1">
    <property type="entry name" value="DOLICHYL PYROPHOSPHATE MAN9GLCNAC2 ALPHA-1,3-GLUCOSYLTRANSFERASE"/>
    <property type="match status" value="1"/>
</dbReference>
<reference evidence="14 15" key="1">
    <citation type="submission" date="2017-10" db="EMBL/GenBank/DDBJ databases">
        <title>A novel species of cold-tolerant Malassezia isolated from bats.</title>
        <authorList>
            <person name="Lorch J.M."/>
            <person name="Palmer J.M."/>
            <person name="Vanderwolf K.J."/>
            <person name="Schmidt K.Z."/>
            <person name="Verant M.L."/>
            <person name="Weller T.J."/>
            <person name="Blehert D.S."/>
        </authorList>
    </citation>
    <scope>NUCLEOTIDE SEQUENCE [LARGE SCALE GENOMIC DNA]</scope>
    <source>
        <strain evidence="14 15">NWHC:44797-103</strain>
    </source>
</reference>
<feature type="transmembrane region" description="Helical" evidence="13">
    <location>
        <begin position="741"/>
        <end position="761"/>
    </location>
</feature>
<dbReference type="GO" id="GO:0042281">
    <property type="term" value="F:dolichyl pyrophosphate Man9GlcNAc2 alpha-1,3-glucosyltransferase activity"/>
    <property type="evidence" value="ECO:0007669"/>
    <property type="project" value="UniProtKB-EC"/>
</dbReference>
<keyword evidence="6" id="KW-0808">Transferase</keyword>
<name>A0A2N1JBI3_9BASI</name>
<organism evidence="14 15">
    <name type="scientific">Malassezia vespertilionis</name>
    <dbReference type="NCBI Taxonomy" id="2020962"/>
    <lineage>
        <taxon>Eukaryota</taxon>
        <taxon>Fungi</taxon>
        <taxon>Dikarya</taxon>
        <taxon>Basidiomycota</taxon>
        <taxon>Ustilaginomycotina</taxon>
        <taxon>Malasseziomycetes</taxon>
        <taxon>Malasseziales</taxon>
        <taxon>Malasseziaceae</taxon>
        <taxon>Malassezia</taxon>
    </lineage>
</organism>
<protein>
    <recommendedName>
        <fullName evidence="4">dolichyl-P-Glc:Man9GlcNAc2-PP-dolichol alpha-1,3-glucosyltransferase</fullName>
        <ecNumber evidence="4">2.4.1.267</ecNumber>
    </recommendedName>
    <alternativeName>
        <fullName evidence="11">Dol-P-Glc:Man(9)GlcNAc(2)-PP-Dol alpha-1,3-glucosyltransferase</fullName>
    </alternativeName>
</protein>
<feature type="transmembrane region" description="Helical" evidence="13">
    <location>
        <begin position="510"/>
        <end position="527"/>
    </location>
</feature>
<feature type="region of interest" description="Disordered" evidence="12">
    <location>
        <begin position="91"/>
        <end position="150"/>
    </location>
</feature>
<feature type="transmembrane region" description="Helical" evidence="13">
    <location>
        <begin position="819"/>
        <end position="836"/>
    </location>
</feature>
<evidence type="ECO:0000256" key="10">
    <source>
        <dbReference type="ARBA" id="ARBA00023136"/>
    </source>
</evidence>
<keyword evidence="15" id="KW-1185">Reference proteome</keyword>
<dbReference type="RefSeq" id="XP_056062914.1">
    <property type="nucleotide sequence ID" value="XM_056206939.1"/>
</dbReference>
<evidence type="ECO:0000256" key="12">
    <source>
        <dbReference type="SAM" id="MobiDB-lite"/>
    </source>
</evidence>
<dbReference type="InterPro" id="IPR004856">
    <property type="entry name" value="Glyco_trans_ALG6/ALG8"/>
</dbReference>
<evidence type="ECO:0000256" key="11">
    <source>
        <dbReference type="ARBA" id="ARBA00032921"/>
    </source>
</evidence>
<feature type="region of interest" description="Disordered" evidence="12">
    <location>
        <begin position="228"/>
        <end position="250"/>
    </location>
</feature>
<proteinExistence type="inferred from homology"/>
<feature type="compositionally biased region" description="Low complexity" evidence="12">
    <location>
        <begin position="138"/>
        <end position="149"/>
    </location>
</feature>
<evidence type="ECO:0000256" key="7">
    <source>
        <dbReference type="ARBA" id="ARBA00022692"/>
    </source>
</evidence>
<dbReference type="AlphaFoldDB" id="A0A2N1JBI3"/>
<dbReference type="OrthoDB" id="5589195at2759"/>
<feature type="transmembrane region" description="Helical" evidence="13">
    <location>
        <begin position="882"/>
        <end position="901"/>
    </location>
</feature>
<dbReference type="GeneID" id="80901614"/>
<gene>
    <name evidence="14" type="primary">ALG6</name>
    <name evidence="14" type="ORF">MVES_001990</name>
</gene>
<evidence type="ECO:0000256" key="5">
    <source>
        <dbReference type="ARBA" id="ARBA00022676"/>
    </source>
</evidence>
<sequence>MSRFFGKVHAAPDADADLDRAADMPVGNMRSAKRRTRDKASGASVSSSTRGPPPSLSSRSHARPGTSRHLDRIQDVDANEHENMENVQAWAAQNQQKKDRRVASSETQRPHVRNTRVPSATHDAGSARGSTKMHRYDASSVRAVPSSRALRTQHGAENIAMREEVLPESLTKNYERIANWRESNAQLTVSSDTTPALRKSASWLSQGGLSVPNARGRAPDAASVASSRRYARTQEESAPPKVVSRVREGPSASYNADSPIRDVLRWMAQEEMQQWVIPLGLGASLLVRCMVALGGFSGRGTSPMHGDFEAQRHWIEMTLHVPTVQWYRYDLPYWGLDYPPLTAWVSLVCGYVASFFPLLRTSFALYTSRGNDSTALVLYMRISVLALEALIYIPAVFYFLERRLEGRSVRARHVALFSVLLQPALILIDHGHFQYNAVMLGFSAACFALLCSKLPNVNVRAGIRPGADTHGAAGLQRMLLHSLSRQISYEYVIAAIFFSLSLCFKQMALYFSPAIFAVMLGRCVGLARQDVRRGAWLFLGLAVGTSITFLLVFFPWIGSRALLQQCIHRIFPLARGVFEDKVANVWCFMNVLPLGAFKLKHLFSTMALAKLSLVATLLAILPGSILLFRAGAETARLETILDDAQAEQVVATVRRHAGSIASGRDRSVAGSQRFAPSIAAPSITGSAHESSRGSDRRSIASGSIFAGSQSTWMAGSIAKRPARRRVVSAPQRPISSSPSPAASLLPYTLVSTSLAFFLLGFQTHEKSILLPLLPLTLLLTTKGDRTGAGAAAADWEWAVLANNVGVFGMWPLLLRDGQGMQALVLTIAWNAMVGYSPFAELTTKRKSFVAWFSACVHGAILVLLLAQLFTQHSALLQRYPDLFPVLNVLLVTPVLAQIWLWSMKKQVEVALATGLIAHNIAAPKTVKK</sequence>
<dbReference type="Proteomes" id="UP000232875">
    <property type="component" value="Unassembled WGS sequence"/>
</dbReference>
<evidence type="ECO:0000256" key="6">
    <source>
        <dbReference type="ARBA" id="ARBA00022679"/>
    </source>
</evidence>
<dbReference type="STRING" id="2020962.A0A2N1JBI3"/>
<comment type="similarity">
    <text evidence="3">Belongs to the ALG6/ALG8 glucosyltransferase family.</text>
</comment>
<feature type="transmembrane region" description="Helical" evidence="13">
    <location>
        <begin position="341"/>
        <end position="359"/>
    </location>
</feature>
<feature type="transmembrane region" description="Helical" evidence="13">
    <location>
        <begin position="607"/>
        <end position="628"/>
    </location>
</feature>
<feature type="region of interest" description="Disordered" evidence="12">
    <location>
        <begin position="1"/>
        <end position="68"/>
    </location>
</feature>
<evidence type="ECO:0000256" key="13">
    <source>
        <dbReference type="SAM" id="Phobius"/>
    </source>
</evidence>